<evidence type="ECO:0000313" key="2">
    <source>
        <dbReference type="Proteomes" id="UP000060630"/>
    </source>
</evidence>
<dbReference type="AlphaFoldDB" id="A0A106QCK9"/>
<dbReference type="EMBL" id="LPHD01000049">
    <property type="protein sequence ID" value="KWA83752.1"/>
    <property type="molecule type" value="Genomic_DNA"/>
</dbReference>
<gene>
    <name evidence="1" type="ORF">WL29_20520</name>
</gene>
<sequence length="256" mass="28822">MADDGISGLVWLHMAKRYLSQGRTVLAITDDRNEYEAIGTGDGLPSYGPELKGNPNFRTTTVSQKDAGMLLRELQNLDTETVVMFNMSPFEFLRHNAEWQDVVAFCAESENEMVVSHYYMHSIWQYDLERLMQMDGSELMALADIGWDYVAGWRLVSDQNIEPMRRLFPSLAGQISPLRCYGAPRSDGAAVWQIITHAGSFELHPAYALIRNNLDSHPAMWDVNHNLESVAVSSSRSPQKEVSLGHKIVLALKAIF</sequence>
<protein>
    <submittedName>
        <fullName evidence="1">Uncharacterized protein</fullName>
    </submittedName>
</protein>
<accession>A0A106QCK9</accession>
<name>A0A106QCK9_9BURK</name>
<comment type="caution">
    <text evidence="1">The sequence shown here is derived from an EMBL/GenBank/DDBJ whole genome shotgun (WGS) entry which is preliminary data.</text>
</comment>
<organism evidence="1 2">
    <name type="scientific">Burkholderia ubonensis</name>
    <dbReference type="NCBI Taxonomy" id="101571"/>
    <lineage>
        <taxon>Bacteria</taxon>
        <taxon>Pseudomonadati</taxon>
        <taxon>Pseudomonadota</taxon>
        <taxon>Betaproteobacteria</taxon>
        <taxon>Burkholderiales</taxon>
        <taxon>Burkholderiaceae</taxon>
        <taxon>Burkholderia</taxon>
        <taxon>Burkholderia cepacia complex</taxon>
    </lineage>
</organism>
<proteinExistence type="predicted"/>
<evidence type="ECO:0000313" key="1">
    <source>
        <dbReference type="EMBL" id="KWA83752.1"/>
    </source>
</evidence>
<reference evidence="1 2" key="1">
    <citation type="submission" date="2015-11" db="EMBL/GenBank/DDBJ databases">
        <title>Expanding the genomic diversity of Burkholderia species for the development of highly accurate diagnostics.</title>
        <authorList>
            <person name="Sahl J."/>
            <person name="Keim P."/>
            <person name="Wagner D."/>
        </authorList>
    </citation>
    <scope>NUCLEOTIDE SEQUENCE [LARGE SCALE GENOMIC DNA]</scope>
    <source>
        <strain evidence="1 2">MSMB2087WGS</strain>
    </source>
</reference>
<dbReference type="Proteomes" id="UP000060630">
    <property type="component" value="Unassembled WGS sequence"/>
</dbReference>